<protein>
    <submittedName>
        <fullName evidence="1">Uncharacterized protein</fullName>
    </submittedName>
</protein>
<feature type="non-terminal residue" evidence="1">
    <location>
        <position position="1"/>
    </location>
</feature>
<gene>
    <name evidence="1" type="ORF">A4A49_62511</name>
</gene>
<reference evidence="1" key="1">
    <citation type="submission" date="2016-11" db="EMBL/GenBank/DDBJ databases">
        <title>The genome of Nicotiana attenuata.</title>
        <authorList>
            <person name="Xu S."/>
            <person name="Brockmoeller T."/>
            <person name="Gaquerel E."/>
            <person name="Navarro A."/>
            <person name="Kuhl H."/>
            <person name="Gase K."/>
            <person name="Ling Z."/>
            <person name="Zhou W."/>
            <person name="Kreitzer C."/>
            <person name="Stanke M."/>
            <person name="Tang H."/>
            <person name="Lyons E."/>
            <person name="Pandey P."/>
            <person name="Pandey S.P."/>
            <person name="Timmermann B."/>
            <person name="Baldwin I.T."/>
        </authorList>
    </citation>
    <scope>NUCLEOTIDE SEQUENCE [LARGE SCALE GENOMIC DNA]</scope>
    <source>
        <strain evidence="1">UT</strain>
    </source>
</reference>
<evidence type="ECO:0000313" key="2">
    <source>
        <dbReference type="Proteomes" id="UP000187609"/>
    </source>
</evidence>
<comment type="caution">
    <text evidence="1">The sequence shown here is derived from an EMBL/GenBank/DDBJ whole genome shotgun (WGS) entry which is preliminary data.</text>
</comment>
<dbReference type="Gramene" id="OIS98118">
    <property type="protein sequence ID" value="OIS98118"/>
    <property type="gene ID" value="A4A49_62511"/>
</dbReference>
<sequence length="87" mass="9536">LSQGYGPVIGTDKDPPLKPMIIAESKTRLAVRKLHVRPPTGLRRIQSCEDADGVTMPSNLPYSPTNATWKGKPAVTLKQIQDEAKKK</sequence>
<dbReference type="Proteomes" id="UP000187609">
    <property type="component" value="Unassembled WGS sequence"/>
</dbReference>
<feature type="non-terminal residue" evidence="1">
    <location>
        <position position="87"/>
    </location>
</feature>
<dbReference type="AlphaFoldDB" id="A0A1J6IK81"/>
<dbReference type="SMR" id="A0A1J6IK81"/>
<accession>A0A1J6IK81</accession>
<evidence type="ECO:0000313" key="1">
    <source>
        <dbReference type="EMBL" id="OIS98118.1"/>
    </source>
</evidence>
<organism evidence="1 2">
    <name type="scientific">Nicotiana attenuata</name>
    <name type="common">Coyote tobacco</name>
    <dbReference type="NCBI Taxonomy" id="49451"/>
    <lineage>
        <taxon>Eukaryota</taxon>
        <taxon>Viridiplantae</taxon>
        <taxon>Streptophyta</taxon>
        <taxon>Embryophyta</taxon>
        <taxon>Tracheophyta</taxon>
        <taxon>Spermatophyta</taxon>
        <taxon>Magnoliopsida</taxon>
        <taxon>eudicotyledons</taxon>
        <taxon>Gunneridae</taxon>
        <taxon>Pentapetalae</taxon>
        <taxon>asterids</taxon>
        <taxon>lamiids</taxon>
        <taxon>Solanales</taxon>
        <taxon>Solanaceae</taxon>
        <taxon>Nicotianoideae</taxon>
        <taxon>Nicotianeae</taxon>
        <taxon>Nicotiana</taxon>
    </lineage>
</organism>
<dbReference type="EMBL" id="MJEQ01037192">
    <property type="protein sequence ID" value="OIS98118.1"/>
    <property type="molecule type" value="Genomic_DNA"/>
</dbReference>
<name>A0A1J6IK81_NICAT</name>
<keyword evidence="2" id="KW-1185">Reference proteome</keyword>
<proteinExistence type="predicted"/>